<dbReference type="PROSITE" id="PS00678">
    <property type="entry name" value="WD_REPEATS_1"/>
    <property type="match status" value="1"/>
</dbReference>
<keyword evidence="3" id="KW-0677">Repeat</keyword>
<comment type="caution">
    <text evidence="5">The sequence shown here is derived from an EMBL/GenBank/DDBJ whole genome shotgun (WGS) entry which is preliminary data.</text>
</comment>
<dbReference type="PANTHER" id="PTHR44019">
    <property type="entry name" value="WD REPEAT-CONTAINING PROTEIN 55"/>
    <property type="match status" value="1"/>
</dbReference>
<keyword evidence="2 4" id="KW-0853">WD repeat</keyword>
<dbReference type="PROSITE" id="PS50082">
    <property type="entry name" value="WD_REPEATS_2"/>
    <property type="match status" value="2"/>
</dbReference>
<dbReference type="AlphaFoldDB" id="A0AAV4HLY3"/>
<dbReference type="SUPFAM" id="SSF50978">
    <property type="entry name" value="WD40 repeat-like"/>
    <property type="match status" value="1"/>
</dbReference>
<dbReference type="InterPro" id="IPR019775">
    <property type="entry name" value="WD40_repeat_CS"/>
</dbReference>
<proteinExistence type="inferred from homology"/>
<dbReference type="PANTHER" id="PTHR44019:SF20">
    <property type="entry name" value="WD REPEAT-CONTAINING PROTEIN 55"/>
    <property type="match status" value="1"/>
</dbReference>
<evidence type="ECO:0000313" key="5">
    <source>
        <dbReference type="EMBL" id="GFR98709.1"/>
    </source>
</evidence>
<evidence type="ECO:0000256" key="4">
    <source>
        <dbReference type="PROSITE-ProRule" id="PRU00221"/>
    </source>
</evidence>
<name>A0AAV4HLY3_9GAST</name>
<dbReference type="InterPro" id="IPR015943">
    <property type="entry name" value="WD40/YVTN_repeat-like_dom_sf"/>
</dbReference>
<evidence type="ECO:0000256" key="3">
    <source>
        <dbReference type="ARBA" id="ARBA00022737"/>
    </source>
</evidence>
<accession>A0AAV4HLY3</accession>
<evidence type="ECO:0000256" key="1">
    <source>
        <dbReference type="ARBA" id="ARBA00007625"/>
    </source>
</evidence>
<comment type="similarity">
    <text evidence="1">Belongs to the WD repeat WDR55 family.</text>
</comment>
<dbReference type="Gene3D" id="2.130.10.10">
    <property type="entry name" value="YVTN repeat-like/Quinoprotein amine dehydrogenase"/>
    <property type="match status" value="1"/>
</dbReference>
<gene>
    <name evidence="5" type="ORF">ElyMa_006356400</name>
</gene>
<protein>
    <submittedName>
        <fullName evidence="5">WD repeat-containing protein 55</fullName>
    </submittedName>
</protein>
<feature type="non-terminal residue" evidence="5">
    <location>
        <position position="256"/>
    </location>
</feature>
<dbReference type="PROSITE" id="PS50294">
    <property type="entry name" value="WD_REPEATS_REGION"/>
    <property type="match status" value="1"/>
</dbReference>
<feature type="repeat" description="WD" evidence="4">
    <location>
        <begin position="103"/>
        <end position="143"/>
    </location>
</feature>
<evidence type="ECO:0000313" key="6">
    <source>
        <dbReference type="Proteomes" id="UP000762676"/>
    </source>
</evidence>
<reference evidence="5 6" key="1">
    <citation type="journal article" date="2021" name="Elife">
        <title>Chloroplast acquisition without the gene transfer in kleptoplastic sea slugs, Plakobranchus ocellatus.</title>
        <authorList>
            <person name="Maeda T."/>
            <person name="Takahashi S."/>
            <person name="Yoshida T."/>
            <person name="Shimamura S."/>
            <person name="Takaki Y."/>
            <person name="Nagai Y."/>
            <person name="Toyoda A."/>
            <person name="Suzuki Y."/>
            <person name="Arimoto A."/>
            <person name="Ishii H."/>
            <person name="Satoh N."/>
            <person name="Nishiyama T."/>
            <person name="Hasebe M."/>
            <person name="Maruyama T."/>
            <person name="Minagawa J."/>
            <person name="Obokata J."/>
            <person name="Shigenobu S."/>
        </authorList>
    </citation>
    <scope>NUCLEOTIDE SEQUENCE [LARGE SCALE GENOMIC DNA]</scope>
</reference>
<dbReference type="Proteomes" id="UP000762676">
    <property type="component" value="Unassembled WGS sequence"/>
</dbReference>
<dbReference type="EMBL" id="BMAT01012758">
    <property type="protein sequence ID" value="GFR98709.1"/>
    <property type="molecule type" value="Genomic_DNA"/>
</dbReference>
<dbReference type="InterPro" id="IPR036322">
    <property type="entry name" value="WD40_repeat_dom_sf"/>
</dbReference>
<dbReference type="InterPro" id="IPR050505">
    <property type="entry name" value="WDR55/POC1"/>
</dbReference>
<evidence type="ECO:0000256" key="2">
    <source>
        <dbReference type="ARBA" id="ARBA00022574"/>
    </source>
</evidence>
<organism evidence="5 6">
    <name type="scientific">Elysia marginata</name>
    <dbReference type="NCBI Taxonomy" id="1093978"/>
    <lineage>
        <taxon>Eukaryota</taxon>
        <taxon>Metazoa</taxon>
        <taxon>Spiralia</taxon>
        <taxon>Lophotrochozoa</taxon>
        <taxon>Mollusca</taxon>
        <taxon>Gastropoda</taxon>
        <taxon>Heterobranchia</taxon>
        <taxon>Euthyneura</taxon>
        <taxon>Panpulmonata</taxon>
        <taxon>Sacoglossa</taxon>
        <taxon>Placobranchoidea</taxon>
        <taxon>Plakobranchidae</taxon>
        <taxon>Elysia</taxon>
    </lineage>
</organism>
<sequence length="256" mass="28260">MATPSHNHVSDAPADISYEDTVTTVQCHPSEDILAAGLITGDIIVSSFGVSESSQELHKFPHHKKACRALRFSEDGKRLYSASKDKSLLCFDVETGKVKKRIKNAHESAIYSLVVTGDKFVATGDDDGVLKVWDMRTKTCTVEMKECDDFISDMIVDDNKKLIIASSGEGTLTAFNIRRKRMEMQSELFDSELLCLAKMKQGQKLICGTGEGTLNLFNWGEWGNLSDRFPCGDAQINCIMPVTEYVAVIGTDDGFL</sequence>
<feature type="repeat" description="WD" evidence="4">
    <location>
        <begin position="60"/>
        <end position="101"/>
    </location>
</feature>
<dbReference type="SMART" id="SM00320">
    <property type="entry name" value="WD40"/>
    <property type="match status" value="5"/>
</dbReference>
<dbReference type="Pfam" id="PF24796">
    <property type="entry name" value="WDR55"/>
    <property type="match status" value="1"/>
</dbReference>
<keyword evidence="6" id="KW-1185">Reference proteome</keyword>
<dbReference type="InterPro" id="IPR001680">
    <property type="entry name" value="WD40_rpt"/>
</dbReference>